<evidence type="ECO:0000256" key="6">
    <source>
        <dbReference type="SAM" id="Phobius"/>
    </source>
</evidence>
<feature type="transmembrane region" description="Helical" evidence="6">
    <location>
        <begin position="231"/>
        <end position="250"/>
    </location>
</feature>
<evidence type="ECO:0000313" key="8">
    <source>
        <dbReference type="Proteomes" id="UP001156905"/>
    </source>
</evidence>
<feature type="transmembrane region" description="Helical" evidence="6">
    <location>
        <begin position="139"/>
        <end position="157"/>
    </location>
</feature>
<reference evidence="8" key="1">
    <citation type="journal article" date="2019" name="Int. J. Syst. Evol. Microbiol.">
        <title>The Global Catalogue of Microorganisms (GCM) 10K type strain sequencing project: providing services to taxonomists for standard genome sequencing and annotation.</title>
        <authorList>
            <consortium name="The Broad Institute Genomics Platform"/>
            <consortium name="The Broad Institute Genome Sequencing Center for Infectious Disease"/>
            <person name="Wu L."/>
            <person name="Ma J."/>
        </authorList>
    </citation>
    <scope>NUCLEOTIDE SEQUENCE [LARGE SCALE GENOMIC DNA]</scope>
    <source>
        <strain evidence="8">NBRC 102520</strain>
    </source>
</reference>
<evidence type="ECO:0000256" key="2">
    <source>
        <dbReference type="ARBA" id="ARBA00022475"/>
    </source>
</evidence>
<evidence type="ECO:0000256" key="5">
    <source>
        <dbReference type="ARBA" id="ARBA00023136"/>
    </source>
</evidence>
<feature type="transmembrane region" description="Helical" evidence="6">
    <location>
        <begin position="28"/>
        <end position="48"/>
    </location>
</feature>
<dbReference type="PANTHER" id="PTHR32196:SF72">
    <property type="entry name" value="RIBOSE IMPORT PERMEASE PROTEIN RBSC"/>
    <property type="match status" value="1"/>
</dbReference>
<feature type="transmembrane region" description="Helical" evidence="6">
    <location>
        <begin position="177"/>
        <end position="200"/>
    </location>
</feature>
<evidence type="ECO:0000256" key="3">
    <source>
        <dbReference type="ARBA" id="ARBA00022692"/>
    </source>
</evidence>
<organism evidence="7 8">
    <name type="scientific">Bradyrhizobium iriomotense</name>
    <dbReference type="NCBI Taxonomy" id="441950"/>
    <lineage>
        <taxon>Bacteria</taxon>
        <taxon>Pseudomonadati</taxon>
        <taxon>Pseudomonadota</taxon>
        <taxon>Alphaproteobacteria</taxon>
        <taxon>Hyphomicrobiales</taxon>
        <taxon>Nitrobacteraceae</taxon>
        <taxon>Bradyrhizobium</taxon>
    </lineage>
</organism>
<comment type="caution">
    <text evidence="7">The sequence shown here is derived from an EMBL/GenBank/DDBJ whole genome shotgun (WGS) entry which is preliminary data.</text>
</comment>
<dbReference type="Pfam" id="PF02653">
    <property type="entry name" value="BPD_transp_2"/>
    <property type="match status" value="1"/>
</dbReference>
<dbReference type="Proteomes" id="UP001156905">
    <property type="component" value="Unassembled WGS sequence"/>
</dbReference>
<evidence type="ECO:0000256" key="4">
    <source>
        <dbReference type="ARBA" id="ARBA00022989"/>
    </source>
</evidence>
<evidence type="ECO:0000256" key="1">
    <source>
        <dbReference type="ARBA" id="ARBA00004651"/>
    </source>
</evidence>
<sequence length="344" mass="36150">MSERVERVEARKAHVKWDNLLHISMREAGVTVALVLIVLFFSATAPYFATTGNFLKIFVQIAINTVLAAGMTFVILTGGIDLSVGSVLALCTVVGATIMTDERLSAGISITLAFVACLGTGAICGAINGWVCEKWKLPSFIVTLGMLNIASGVARVVSNNSTITGLPQSFVEFGNMIFFGVFPSIFVIAVGVVLIGWFILRFTVFGRFIFAIGTNEEAVRLSGHNPSAIKIAAFTISGLTAGIAAMVYLLRLNVGSPIAGIGYELNAIAAVIIGGTSLSGGKGSIIGTLVGACILQVLSTGLQLLGAEDNVKPIVIGTVIVLAVILDTYRNKFLRAMESRRSDG</sequence>
<keyword evidence="8" id="KW-1185">Reference proteome</keyword>
<feature type="transmembrane region" description="Helical" evidence="6">
    <location>
        <begin position="285"/>
        <end position="305"/>
    </location>
</feature>
<feature type="transmembrane region" description="Helical" evidence="6">
    <location>
        <begin position="106"/>
        <end position="127"/>
    </location>
</feature>
<feature type="transmembrane region" description="Helical" evidence="6">
    <location>
        <begin position="82"/>
        <end position="100"/>
    </location>
</feature>
<gene>
    <name evidence="7" type="ORF">GCM10007857_03950</name>
</gene>
<keyword evidence="3 6" id="KW-0812">Transmembrane</keyword>
<dbReference type="PANTHER" id="PTHR32196">
    <property type="entry name" value="ABC TRANSPORTER PERMEASE PROTEIN YPHD-RELATED-RELATED"/>
    <property type="match status" value="1"/>
</dbReference>
<keyword evidence="2" id="KW-1003">Cell membrane</keyword>
<dbReference type="CDD" id="cd06579">
    <property type="entry name" value="TM_PBP1_transp_AraH_like"/>
    <property type="match status" value="1"/>
</dbReference>
<proteinExistence type="predicted"/>
<dbReference type="EMBL" id="BSOW01000001">
    <property type="protein sequence ID" value="GLR83685.1"/>
    <property type="molecule type" value="Genomic_DNA"/>
</dbReference>
<name>A0ABQ6AQI3_9BRAD</name>
<evidence type="ECO:0000313" key="7">
    <source>
        <dbReference type="EMBL" id="GLR83685.1"/>
    </source>
</evidence>
<protein>
    <submittedName>
        <fullName evidence="7">Ribose ABC transporter permease</fullName>
    </submittedName>
</protein>
<comment type="subcellular location">
    <subcellularLocation>
        <location evidence="1">Cell membrane</location>
        <topology evidence="1">Multi-pass membrane protein</topology>
    </subcellularLocation>
</comment>
<keyword evidence="4 6" id="KW-1133">Transmembrane helix</keyword>
<accession>A0ABQ6AQI3</accession>
<feature type="transmembrane region" description="Helical" evidence="6">
    <location>
        <begin position="256"/>
        <end position="278"/>
    </location>
</feature>
<feature type="transmembrane region" description="Helical" evidence="6">
    <location>
        <begin position="54"/>
        <end position="75"/>
    </location>
</feature>
<feature type="transmembrane region" description="Helical" evidence="6">
    <location>
        <begin position="311"/>
        <end position="329"/>
    </location>
</feature>
<keyword evidence="5 6" id="KW-0472">Membrane</keyword>
<dbReference type="InterPro" id="IPR001851">
    <property type="entry name" value="ABC_transp_permease"/>
</dbReference>